<gene>
    <name evidence="2" type="ORF">BJ981_006357</name>
</gene>
<keyword evidence="3" id="KW-1185">Reference proteome</keyword>
<accession>A0A7W9DTG1</accession>
<dbReference type="Pfam" id="PF18944">
    <property type="entry name" value="DUF5691"/>
    <property type="match status" value="1"/>
</dbReference>
<sequence length="503" mass="54479">MITIDDWERLVSAALVGTDRRPRPGLLGQAAARTVGARAGQRLQRGEPLPAAPAEEQPPVPRAAADRLARVLGGEQSRLLPEWLEAAAALGYRLPAKLLPPVLDHGARDRSLRPSIGVLAGARGRWLATLNDTWKYVLEEATLRSGVPAHAGTEAPRHRHVPASGAARPSPADAAGGGTGGADAGGGEDVAGHPLWEFGTRGDRLSFLRGLRADDPAKARALLLRGWDKETPEDRAAFVHALSDGLSMADEPFLEAALDDRRREVRAQAADLLTRLPRSRLGLRMTARAALCLRVTGDRLHAEPPAACDAAMERDGIRSRAPAGTGQRSWWLQQVIAHTPLSFWADHFGLPAKRIVALNIGEWAREIRLGWERAAVLQNDAEWARALFAVEPLSDLLAVLPPAERADKAAELVHDQPVDGQLIMMLGGLPAPWGAALAQAVLEKIIATAGHQPWNLEELVRLAGERVDPAMDEMAARLSDEWHVQEVAATLRFRRHMHAELRP</sequence>
<evidence type="ECO:0000256" key="1">
    <source>
        <dbReference type="SAM" id="MobiDB-lite"/>
    </source>
</evidence>
<feature type="compositionally biased region" description="Gly residues" evidence="1">
    <location>
        <begin position="175"/>
        <end position="189"/>
    </location>
</feature>
<evidence type="ECO:0000313" key="2">
    <source>
        <dbReference type="EMBL" id="MBB5630593.1"/>
    </source>
</evidence>
<dbReference type="Proteomes" id="UP000588112">
    <property type="component" value="Unassembled WGS sequence"/>
</dbReference>
<dbReference type="RefSeq" id="WP_184617017.1">
    <property type="nucleotide sequence ID" value="NZ_BOOS01000018.1"/>
</dbReference>
<proteinExistence type="predicted"/>
<organism evidence="2 3">
    <name type="scientific">Sphaerisporangium krabiense</name>
    <dbReference type="NCBI Taxonomy" id="763782"/>
    <lineage>
        <taxon>Bacteria</taxon>
        <taxon>Bacillati</taxon>
        <taxon>Actinomycetota</taxon>
        <taxon>Actinomycetes</taxon>
        <taxon>Streptosporangiales</taxon>
        <taxon>Streptosporangiaceae</taxon>
        <taxon>Sphaerisporangium</taxon>
    </lineage>
</organism>
<evidence type="ECO:0000313" key="3">
    <source>
        <dbReference type="Proteomes" id="UP000588112"/>
    </source>
</evidence>
<reference evidence="2 3" key="1">
    <citation type="submission" date="2020-08" db="EMBL/GenBank/DDBJ databases">
        <title>Sequencing the genomes of 1000 actinobacteria strains.</title>
        <authorList>
            <person name="Klenk H.-P."/>
        </authorList>
    </citation>
    <scope>NUCLEOTIDE SEQUENCE [LARGE SCALE GENOMIC DNA]</scope>
    <source>
        <strain evidence="2 3">DSM 45790</strain>
    </source>
</reference>
<feature type="region of interest" description="Disordered" evidence="1">
    <location>
        <begin position="148"/>
        <end position="193"/>
    </location>
</feature>
<dbReference type="EMBL" id="JACHBR010000002">
    <property type="protein sequence ID" value="MBB5630593.1"/>
    <property type="molecule type" value="Genomic_DNA"/>
</dbReference>
<dbReference type="AlphaFoldDB" id="A0A7W9DTG1"/>
<dbReference type="InterPro" id="IPR043746">
    <property type="entry name" value="DUF5691"/>
</dbReference>
<protein>
    <submittedName>
        <fullName evidence="2">Uncharacterized protein</fullName>
    </submittedName>
</protein>
<comment type="caution">
    <text evidence="2">The sequence shown here is derived from an EMBL/GenBank/DDBJ whole genome shotgun (WGS) entry which is preliminary data.</text>
</comment>
<name>A0A7W9DTG1_9ACTN</name>